<dbReference type="Proteomes" id="UP000249419">
    <property type="component" value="Unassembled WGS sequence"/>
</dbReference>
<dbReference type="InterPro" id="IPR016181">
    <property type="entry name" value="Acyl_CoA_acyltransferase"/>
</dbReference>
<dbReference type="Gene3D" id="3.40.630.30">
    <property type="match status" value="1"/>
</dbReference>
<dbReference type="AlphaFoldDB" id="A0A328NH54"/>
<protein>
    <recommendedName>
        <fullName evidence="3">N-acetyltransferase domain-containing protein</fullName>
    </recommendedName>
</protein>
<proteinExistence type="predicted"/>
<dbReference type="EMBL" id="PYAG01000033">
    <property type="protein sequence ID" value="RAO29391.1"/>
    <property type="molecule type" value="Genomic_DNA"/>
</dbReference>
<keyword evidence="1" id="KW-0808">Transferase</keyword>
<dbReference type="PANTHER" id="PTHR43877:SF2">
    <property type="entry name" value="AMINOALKYLPHOSPHONATE N-ACETYLTRANSFERASE-RELATED"/>
    <property type="match status" value="1"/>
</dbReference>
<name>A0A328NH54_9ACTN</name>
<comment type="caution">
    <text evidence="4">The sequence shown here is derived from an EMBL/GenBank/DDBJ whole genome shotgun (WGS) entry which is preliminary data.</text>
</comment>
<evidence type="ECO:0000256" key="2">
    <source>
        <dbReference type="ARBA" id="ARBA00023315"/>
    </source>
</evidence>
<reference evidence="4 5" key="1">
    <citation type="submission" date="2018-03" db="EMBL/GenBank/DDBJ databases">
        <title>Defining the species Micromonospora saelicesensis and Micromonospora noduli under the framework of genomics.</title>
        <authorList>
            <person name="Riesco R."/>
            <person name="Trujillo M.E."/>
        </authorList>
    </citation>
    <scope>NUCLEOTIDE SEQUENCE [LARGE SCALE GENOMIC DNA]</scope>
    <source>
        <strain evidence="4 5">PSN13</strain>
    </source>
</reference>
<dbReference type="PROSITE" id="PS51186">
    <property type="entry name" value="GNAT"/>
    <property type="match status" value="1"/>
</dbReference>
<evidence type="ECO:0000313" key="5">
    <source>
        <dbReference type="Proteomes" id="UP000249419"/>
    </source>
</evidence>
<evidence type="ECO:0000256" key="1">
    <source>
        <dbReference type="ARBA" id="ARBA00022679"/>
    </source>
</evidence>
<dbReference type="Pfam" id="PF00583">
    <property type="entry name" value="Acetyltransf_1"/>
    <property type="match status" value="1"/>
</dbReference>
<dbReference type="GO" id="GO:0016747">
    <property type="term" value="F:acyltransferase activity, transferring groups other than amino-acyl groups"/>
    <property type="evidence" value="ECO:0007669"/>
    <property type="project" value="InterPro"/>
</dbReference>
<evidence type="ECO:0000313" key="4">
    <source>
        <dbReference type="EMBL" id="RAO29391.1"/>
    </source>
</evidence>
<keyword evidence="2" id="KW-0012">Acyltransferase</keyword>
<dbReference type="InterPro" id="IPR000182">
    <property type="entry name" value="GNAT_dom"/>
</dbReference>
<dbReference type="PANTHER" id="PTHR43877">
    <property type="entry name" value="AMINOALKYLPHOSPHONATE N-ACETYLTRANSFERASE-RELATED-RELATED"/>
    <property type="match status" value="1"/>
</dbReference>
<gene>
    <name evidence="4" type="ORF">PSN13_04585</name>
</gene>
<dbReference type="CDD" id="cd04301">
    <property type="entry name" value="NAT_SF"/>
    <property type="match status" value="1"/>
</dbReference>
<evidence type="ECO:0000259" key="3">
    <source>
        <dbReference type="PROSITE" id="PS51186"/>
    </source>
</evidence>
<dbReference type="SUPFAM" id="SSF55729">
    <property type="entry name" value="Acyl-CoA N-acyltransferases (Nat)"/>
    <property type="match status" value="1"/>
</dbReference>
<dbReference type="InterPro" id="IPR050832">
    <property type="entry name" value="Bact_Acetyltransf"/>
</dbReference>
<organism evidence="4 5">
    <name type="scientific">Micromonospora saelicesensis</name>
    <dbReference type="NCBI Taxonomy" id="285676"/>
    <lineage>
        <taxon>Bacteria</taxon>
        <taxon>Bacillati</taxon>
        <taxon>Actinomycetota</taxon>
        <taxon>Actinomycetes</taxon>
        <taxon>Micromonosporales</taxon>
        <taxon>Micromonosporaceae</taxon>
        <taxon>Micromonospora</taxon>
    </lineage>
</organism>
<accession>A0A328NH54</accession>
<sequence>MQGIGPAVRPARLSDVPALVDLRMANAEAHLALDPDVYRLPQREAVIEHFTAVLSDATARNAVLVAEQRGQVVGMVEVLRLPEPPAHQILRPEPSAQIHTVVLGEARGRGVGSALLDAADRWATEHGLSYLSAGIHHHNASAVRFYRRHGYAPSGTSWGRRPAV</sequence>
<feature type="domain" description="N-acetyltransferase" evidence="3">
    <location>
        <begin position="17"/>
        <end position="164"/>
    </location>
</feature>